<dbReference type="EMBL" id="FOAZ01000013">
    <property type="protein sequence ID" value="SEL79582.1"/>
    <property type="molecule type" value="Genomic_DNA"/>
</dbReference>
<dbReference type="Pfam" id="PF13193">
    <property type="entry name" value="AMP-binding_C"/>
    <property type="match status" value="1"/>
</dbReference>
<dbReference type="PANTHER" id="PTHR43767">
    <property type="entry name" value="LONG-CHAIN-FATTY-ACID--COA LIGASE"/>
    <property type="match status" value="1"/>
</dbReference>
<dbReference type="NCBIfam" id="NF004837">
    <property type="entry name" value="PRK06187.1"/>
    <property type="match status" value="1"/>
</dbReference>
<dbReference type="InterPro" id="IPR020845">
    <property type="entry name" value="AMP-binding_CS"/>
</dbReference>
<evidence type="ECO:0000259" key="3">
    <source>
        <dbReference type="Pfam" id="PF00501"/>
    </source>
</evidence>
<dbReference type="SUPFAM" id="SSF56801">
    <property type="entry name" value="Acetyl-CoA synthetase-like"/>
    <property type="match status" value="1"/>
</dbReference>
<protein>
    <submittedName>
        <fullName evidence="5">Acyl-CoA synthetase (AMP-forming)/AMP-acid ligase II</fullName>
    </submittedName>
</protein>
<dbReference type="Gene3D" id="3.30.300.30">
    <property type="match status" value="1"/>
</dbReference>
<dbReference type="PROSITE" id="PS00455">
    <property type="entry name" value="AMP_BINDING"/>
    <property type="match status" value="1"/>
</dbReference>
<dbReference type="Gene3D" id="3.40.50.12780">
    <property type="entry name" value="N-terminal domain of ligase-like"/>
    <property type="match status" value="1"/>
</dbReference>
<accession>A0A1H7T3U9</accession>
<evidence type="ECO:0000256" key="2">
    <source>
        <dbReference type="ARBA" id="ARBA00022598"/>
    </source>
</evidence>
<dbReference type="STRING" id="235985.SAMN05414137_11365"/>
<keyword evidence="6" id="KW-1185">Reference proteome</keyword>
<dbReference type="CDD" id="cd17631">
    <property type="entry name" value="FACL_FadD13-like"/>
    <property type="match status" value="1"/>
</dbReference>
<dbReference type="InterPro" id="IPR050237">
    <property type="entry name" value="ATP-dep_AMP-bd_enzyme"/>
</dbReference>
<evidence type="ECO:0000313" key="6">
    <source>
        <dbReference type="Proteomes" id="UP000183015"/>
    </source>
</evidence>
<name>A0A1H7T3U9_STRJI</name>
<evidence type="ECO:0000313" key="5">
    <source>
        <dbReference type="EMBL" id="SEL79582.1"/>
    </source>
</evidence>
<dbReference type="Proteomes" id="UP000183015">
    <property type="component" value="Unassembled WGS sequence"/>
</dbReference>
<keyword evidence="2 5" id="KW-0436">Ligase</keyword>
<dbReference type="AlphaFoldDB" id="A0A1H7T3U9"/>
<dbReference type="eggNOG" id="COG0318">
    <property type="taxonomic scope" value="Bacteria"/>
</dbReference>
<reference evidence="6" key="1">
    <citation type="submission" date="2016-10" db="EMBL/GenBank/DDBJ databases">
        <authorList>
            <person name="Varghese N."/>
        </authorList>
    </citation>
    <scope>NUCLEOTIDE SEQUENCE [LARGE SCALE GENOMIC DNA]</scope>
    <source>
        <strain evidence="6">DSM 45096 / BCRC 16803 / CGMCC 4.1857 / CIP 109030 / JCM 12277 / KCTC 19219 / NBRC 100920 / 33214</strain>
    </source>
</reference>
<sequence>MNLTQQLHRALQLAPDQPLTICGDRVRSARESADRVARLAGALRSLGVESGDRVALLATNSDRYHEAFFATWWIGAVVAPLNIRWSLAEIGLALRDAGPRVLLVDDAFAAHVPRLRQECPAVAEFVHCGDGTAPDGTTGYEELIAGSEPVEDLRVGGDELAALLYTGGTTGAPKGVMVSHQALTFSTLGTQVAGHSSIPGGLLLTCAPMFHIASIVSWLGQLTVGGTIVFLPGFGAAQVLDAVARHRITTLSLVPTMIQMLLDHPEASAHDLSSVRSLRYGASTMPAALLERAMAAFPQAGFTQGYGMTETAMVTQLGAEEHRAGGHLLRSAGRATPHCEIRILGPDGTELPRGEVGELVVRGASLMLGYWNRPEETAAVLRDGWMHTGDGASMDQDGYVFVADRIKDMIISGGENVYSAEVENALALHPAVAACAVVGLPDARWGERVHAVVVLRPGATAGEDDLRAHTRELIAGYKVPRSVEFTDALPLSGAGKVLKRELRAARLAQR</sequence>
<comment type="similarity">
    <text evidence="1">Belongs to the ATP-dependent AMP-binding enzyme family.</text>
</comment>
<gene>
    <name evidence="5" type="ORF">SAMN05414137_11365</name>
</gene>
<dbReference type="InterPro" id="IPR000873">
    <property type="entry name" value="AMP-dep_synth/lig_dom"/>
</dbReference>
<evidence type="ECO:0000259" key="4">
    <source>
        <dbReference type="Pfam" id="PF13193"/>
    </source>
</evidence>
<dbReference type="InterPro" id="IPR042099">
    <property type="entry name" value="ANL_N_sf"/>
</dbReference>
<feature type="domain" description="AMP-binding enzyme C-terminal" evidence="4">
    <location>
        <begin position="421"/>
        <end position="496"/>
    </location>
</feature>
<organism evidence="5 6">
    <name type="scientific">Streptacidiphilus jiangxiensis</name>
    <dbReference type="NCBI Taxonomy" id="235985"/>
    <lineage>
        <taxon>Bacteria</taxon>
        <taxon>Bacillati</taxon>
        <taxon>Actinomycetota</taxon>
        <taxon>Actinomycetes</taxon>
        <taxon>Kitasatosporales</taxon>
        <taxon>Streptomycetaceae</taxon>
        <taxon>Streptacidiphilus</taxon>
    </lineage>
</organism>
<dbReference type="RefSeq" id="WP_042444120.1">
    <property type="nucleotide sequence ID" value="NZ_BBPN01000006.1"/>
</dbReference>
<dbReference type="PANTHER" id="PTHR43767:SF1">
    <property type="entry name" value="NONRIBOSOMAL PEPTIDE SYNTHASE PES1 (EUROFUNG)-RELATED"/>
    <property type="match status" value="1"/>
</dbReference>
<evidence type="ECO:0000256" key="1">
    <source>
        <dbReference type="ARBA" id="ARBA00006432"/>
    </source>
</evidence>
<dbReference type="FunFam" id="3.30.300.30:FF:000008">
    <property type="entry name" value="2,3-dihydroxybenzoate-AMP ligase"/>
    <property type="match status" value="1"/>
</dbReference>
<dbReference type="OrthoDB" id="9803968at2"/>
<dbReference type="InterPro" id="IPR045851">
    <property type="entry name" value="AMP-bd_C_sf"/>
</dbReference>
<dbReference type="InterPro" id="IPR025110">
    <property type="entry name" value="AMP-bd_C"/>
</dbReference>
<dbReference type="Pfam" id="PF00501">
    <property type="entry name" value="AMP-binding"/>
    <property type="match status" value="1"/>
</dbReference>
<dbReference type="GO" id="GO:0016878">
    <property type="term" value="F:acid-thiol ligase activity"/>
    <property type="evidence" value="ECO:0007669"/>
    <property type="project" value="UniProtKB-ARBA"/>
</dbReference>
<proteinExistence type="inferred from homology"/>
<feature type="domain" description="AMP-dependent synthetase/ligase" evidence="3">
    <location>
        <begin position="9"/>
        <end position="371"/>
    </location>
</feature>